<gene>
    <name evidence="2" type="ORF">VTL71DRAFT_7069</name>
</gene>
<dbReference type="EMBL" id="JAZHXI010000018">
    <property type="protein sequence ID" value="KAL2061691.1"/>
    <property type="molecule type" value="Genomic_DNA"/>
</dbReference>
<reference evidence="2 3" key="1">
    <citation type="journal article" date="2024" name="Commun. Biol.">
        <title>Comparative genomic analysis of thermophilic fungi reveals convergent evolutionary adaptations and gene losses.</title>
        <authorList>
            <person name="Steindorff A.S."/>
            <person name="Aguilar-Pontes M.V."/>
            <person name="Robinson A.J."/>
            <person name="Andreopoulos B."/>
            <person name="LaButti K."/>
            <person name="Kuo A."/>
            <person name="Mondo S."/>
            <person name="Riley R."/>
            <person name="Otillar R."/>
            <person name="Haridas S."/>
            <person name="Lipzen A."/>
            <person name="Grimwood J."/>
            <person name="Schmutz J."/>
            <person name="Clum A."/>
            <person name="Reid I.D."/>
            <person name="Moisan M.C."/>
            <person name="Butler G."/>
            <person name="Nguyen T.T.M."/>
            <person name="Dewar K."/>
            <person name="Conant G."/>
            <person name="Drula E."/>
            <person name="Henrissat B."/>
            <person name="Hansel C."/>
            <person name="Singer S."/>
            <person name="Hutchinson M.I."/>
            <person name="de Vries R.P."/>
            <person name="Natvig D.O."/>
            <person name="Powell A.J."/>
            <person name="Tsang A."/>
            <person name="Grigoriev I.V."/>
        </authorList>
    </citation>
    <scope>NUCLEOTIDE SEQUENCE [LARGE SCALE GENOMIC DNA]</scope>
    <source>
        <strain evidence="2 3">CBS 494.80</strain>
    </source>
</reference>
<name>A0ABR4BVS0_9HELO</name>
<feature type="compositionally biased region" description="Basic and acidic residues" evidence="1">
    <location>
        <begin position="95"/>
        <end position="123"/>
    </location>
</feature>
<feature type="region of interest" description="Disordered" evidence="1">
    <location>
        <begin position="1"/>
        <end position="147"/>
    </location>
</feature>
<protein>
    <submittedName>
        <fullName evidence="2">Uncharacterized protein</fullName>
    </submittedName>
</protein>
<comment type="caution">
    <text evidence="2">The sequence shown here is derived from an EMBL/GenBank/DDBJ whole genome shotgun (WGS) entry which is preliminary data.</text>
</comment>
<accession>A0ABR4BVS0</accession>
<evidence type="ECO:0000313" key="2">
    <source>
        <dbReference type="EMBL" id="KAL2061691.1"/>
    </source>
</evidence>
<dbReference type="Proteomes" id="UP001595075">
    <property type="component" value="Unassembled WGS sequence"/>
</dbReference>
<sequence>MKPENFSLKFQNSLADSRITPGSQHLAARSTSNASIPRGQRAVRRPTKAESRRSTGVKTKNKRGASNGRIEKKGSSSSDSGARIKTPLEVLVARKLQEEKEREERSREAEKERVVRREIEARLKGILKKPKLSSPEEKKDNDMLEDK</sequence>
<feature type="compositionally biased region" description="Polar residues" evidence="1">
    <location>
        <begin position="8"/>
        <end position="35"/>
    </location>
</feature>
<keyword evidence="3" id="KW-1185">Reference proteome</keyword>
<proteinExistence type="predicted"/>
<organism evidence="2 3">
    <name type="scientific">Oculimacula yallundae</name>
    <dbReference type="NCBI Taxonomy" id="86028"/>
    <lineage>
        <taxon>Eukaryota</taxon>
        <taxon>Fungi</taxon>
        <taxon>Dikarya</taxon>
        <taxon>Ascomycota</taxon>
        <taxon>Pezizomycotina</taxon>
        <taxon>Leotiomycetes</taxon>
        <taxon>Helotiales</taxon>
        <taxon>Ploettnerulaceae</taxon>
        <taxon>Oculimacula</taxon>
    </lineage>
</organism>
<evidence type="ECO:0000256" key="1">
    <source>
        <dbReference type="SAM" id="MobiDB-lite"/>
    </source>
</evidence>
<evidence type="ECO:0000313" key="3">
    <source>
        <dbReference type="Proteomes" id="UP001595075"/>
    </source>
</evidence>
<feature type="compositionally biased region" description="Basic and acidic residues" evidence="1">
    <location>
        <begin position="134"/>
        <end position="147"/>
    </location>
</feature>